<evidence type="ECO:0000313" key="1">
    <source>
        <dbReference type="EMBL" id="PIP62428.1"/>
    </source>
</evidence>
<proteinExistence type="predicted"/>
<reference evidence="1 2" key="1">
    <citation type="submission" date="2017-09" db="EMBL/GenBank/DDBJ databases">
        <title>Depth-based differentiation of microbial function through sediment-hosted aquifers and enrichment of novel symbionts in the deep terrestrial subsurface.</title>
        <authorList>
            <person name="Probst A.J."/>
            <person name="Ladd B."/>
            <person name="Jarett J.K."/>
            <person name="Geller-Mcgrath D.E."/>
            <person name="Sieber C.M."/>
            <person name="Emerson J.B."/>
            <person name="Anantharaman K."/>
            <person name="Thomas B.C."/>
            <person name="Malmstrom R."/>
            <person name="Stieglmeier M."/>
            <person name="Klingl A."/>
            <person name="Woyke T."/>
            <person name="Ryan C.M."/>
            <person name="Banfield J.F."/>
        </authorList>
    </citation>
    <scope>NUCLEOTIDE SEQUENCE [LARGE SCALE GENOMIC DNA]</scope>
    <source>
        <strain evidence="1">CG22_combo_CG10-13_8_21_14_all_35_9</strain>
    </source>
</reference>
<gene>
    <name evidence="1" type="ORF">COW98_04085</name>
</gene>
<name>A0A2H0BZP0_9BACT</name>
<dbReference type="EMBL" id="PCTB01000084">
    <property type="protein sequence ID" value="PIP62428.1"/>
    <property type="molecule type" value="Genomic_DNA"/>
</dbReference>
<protein>
    <submittedName>
        <fullName evidence="1">Uncharacterized protein</fullName>
    </submittedName>
</protein>
<dbReference type="Proteomes" id="UP000231021">
    <property type="component" value="Unassembled WGS sequence"/>
</dbReference>
<accession>A0A2H0BZP0</accession>
<evidence type="ECO:0000313" key="2">
    <source>
        <dbReference type="Proteomes" id="UP000231021"/>
    </source>
</evidence>
<organism evidence="1 2">
    <name type="scientific">Candidatus Roizmanbacteria bacterium CG22_combo_CG10-13_8_21_14_all_35_9</name>
    <dbReference type="NCBI Taxonomy" id="1974861"/>
    <lineage>
        <taxon>Bacteria</taxon>
        <taxon>Candidatus Roizmaniibacteriota</taxon>
    </lineage>
</organism>
<dbReference type="AlphaFoldDB" id="A0A2H0BZP0"/>
<sequence length="149" mass="17733">MNKGKIWPRYPTVGLESWKSMMHSNNKFKESLPSMVLDTFTLHDNHSFKLEFSREANCFFTKYDLFDRMEILSDSRVFERKGLKHEFAGDTGSLIYRIKMSDGVEDNLPYEYTNFAFLPTIGLYLKTPEDRQRPFVSRKEILYFPTFRD</sequence>
<comment type="caution">
    <text evidence="1">The sequence shown here is derived from an EMBL/GenBank/DDBJ whole genome shotgun (WGS) entry which is preliminary data.</text>
</comment>